<feature type="compositionally biased region" description="Basic and acidic residues" evidence="1">
    <location>
        <begin position="395"/>
        <end position="418"/>
    </location>
</feature>
<sequence>MMTPGTSLLHVSGAKLASDNETDTVIGTKDIQNIKKELLHYKKENKKLTDQLNCLVSLIRRSWTGDRIATGHLSNIVGISPPHHLATSSGTHARPNSSVDTAITKTRRCEQNWERFALKLLEREYMAVQTEIRKHQQHYIENRQLYMDAVLQDHHNNITKVQLHNTGVCNCSYYLNILLSDLLYNIYIFQKIGSRNLRRTQSAGPRRMRTTQEVVNGAEVSLRDLVGETKNLIIFFIDQMSEPYTITPSKYMPRHASSSQPRRLPPNVYNDPTRYTQTSLFEVSDNNIVKRTRPVSASSLKQGDIQRSRPRLNRDSSTELHTENKDLKKYFAVFITQNNERPLKYETTRPVTAKPKSGKQRRNSHAEEVKNIGDRSSTTASEVENPNVNTDSNLENERSKLSEFKGDDVESSTDRLDSKPPINVKVKSGFTRRPKFIDDFAKDEDAMKTIEKEFKKNALMLQKKLGINESGMVLFD</sequence>
<feature type="compositionally biased region" description="Basic and acidic residues" evidence="1">
    <location>
        <begin position="364"/>
        <end position="373"/>
    </location>
</feature>
<evidence type="ECO:0000313" key="3">
    <source>
        <dbReference type="Proteomes" id="UP001497497"/>
    </source>
</evidence>
<dbReference type="EMBL" id="CAXITT010000921">
    <property type="protein sequence ID" value="CAL1547213.1"/>
    <property type="molecule type" value="Genomic_DNA"/>
</dbReference>
<proteinExistence type="predicted"/>
<evidence type="ECO:0000313" key="2">
    <source>
        <dbReference type="EMBL" id="CAL1547213.1"/>
    </source>
</evidence>
<evidence type="ECO:0000256" key="1">
    <source>
        <dbReference type="SAM" id="MobiDB-lite"/>
    </source>
</evidence>
<comment type="caution">
    <text evidence="2">The sequence shown here is derived from an EMBL/GenBank/DDBJ whole genome shotgun (WGS) entry which is preliminary data.</text>
</comment>
<keyword evidence="3" id="KW-1185">Reference proteome</keyword>
<feature type="region of interest" description="Disordered" evidence="1">
    <location>
        <begin position="344"/>
        <end position="420"/>
    </location>
</feature>
<feature type="compositionally biased region" description="Polar residues" evidence="1">
    <location>
        <begin position="292"/>
        <end position="301"/>
    </location>
</feature>
<feature type="region of interest" description="Disordered" evidence="1">
    <location>
        <begin position="251"/>
        <end position="273"/>
    </location>
</feature>
<name>A0AAV2IM13_LYMST</name>
<feature type="compositionally biased region" description="Polar residues" evidence="1">
    <location>
        <begin position="374"/>
        <end position="393"/>
    </location>
</feature>
<dbReference type="AlphaFoldDB" id="A0AAV2IM13"/>
<protein>
    <submittedName>
        <fullName evidence="2">Uncharacterized protein</fullName>
    </submittedName>
</protein>
<dbReference type="Proteomes" id="UP001497497">
    <property type="component" value="Unassembled WGS sequence"/>
</dbReference>
<gene>
    <name evidence="2" type="ORF">GSLYS_00020538001</name>
</gene>
<reference evidence="2 3" key="1">
    <citation type="submission" date="2024-04" db="EMBL/GenBank/DDBJ databases">
        <authorList>
            <consortium name="Genoscope - CEA"/>
            <person name="William W."/>
        </authorList>
    </citation>
    <scope>NUCLEOTIDE SEQUENCE [LARGE SCALE GENOMIC DNA]</scope>
</reference>
<accession>A0AAV2IM13</accession>
<feature type="region of interest" description="Disordered" evidence="1">
    <location>
        <begin position="292"/>
        <end position="323"/>
    </location>
</feature>
<organism evidence="2 3">
    <name type="scientific">Lymnaea stagnalis</name>
    <name type="common">Great pond snail</name>
    <name type="synonym">Helix stagnalis</name>
    <dbReference type="NCBI Taxonomy" id="6523"/>
    <lineage>
        <taxon>Eukaryota</taxon>
        <taxon>Metazoa</taxon>
        <taxon>Spiralia</taxon>
        <taxon>Lophotrochozoa</taxon>
        <taxon>Mollusca</taxon>
        <taxon>Gastropoda</taxon>
        <taxon>Heterobranchia</taxon>
        <taxon>Euthyneura</taxon>
        <taxon>Panpulmonata</taxon>
        <taxon>Hygrophila</taxon>
        <taxon>Lymnaeoidea</taxon>
        <taxon>Lymnaeidae</taxon>
        <taxon>Lymnaea</taxon>
    </lineage>
</organism>
<feature type="compositionally biased region" description="Basic and acidic residues" evidence="1">
    <location>
        <begin position="304"/>
        <end position="323"/>
    </location>
</feature>